<dbReference type="Proteomes" id="UP000292346">
    <property type="component" value="Unassembled WGS sequence"/>
</dbReference>
<keyword evidence="1" id="KW-0805">Transcription regulation</keyword>
<evidence type="ECO:0000259" key="4">
    <source>
        <dbReference type="PROSITE" id="PS50949"/>
    </source>
</evidence>
<dbReference type="Gene3D" id="1.10.10.10">
    <property type="entry name" value="Winged helix-like DNA-binding domain superfamily/Winged helix DNA-binding domain"/>
    <property type="match status" value="1"/>
</dbReference>
<dbReference type="SUPFAM" id="SSF48008">
    <property type="entry name" value="GntR ligand-binding domain-like"/>
    <property type="match status" value="1"/>
</dbReference>
<accession>A0A4R0HFD8</accession>
<dbReference type="SMART" id="SM00895">
    <property type="entry name" value="FCD"/>
    <property type="match status" value="1"/>
</dbReference>
<dbReference type="SMART" id="SM00345">
    <property type="entry name" value="HTH_GNTR"/>
    <property type="match status" value="1"/>
</dbReference>
<dbReference type="Pfam" id="PF00392">
    <property type="entry name" value="GntR"/>
    <property type="match status" value="1"/>
</dbReference>
<comment type="caution">
    <text evidence="5">The sequence shown here is derived from an EMBL/GenBank/DDBJ whole genome shotgun (WGS) entry which is preliminary data.</text>
</comment>
<dbReference type="InterPro" id="IPR011711">
    <property type="entry name" value="GntR_C"/>
</dbReference>
<dbReference type="EMBL" id="SJJZ01000002">
    <property type="protein sequence ID" value="TCC08788.1"/>
    <property type="molecule type" value="Genomic_DNA"/>
</dbReference>
<gene>
    <name evidence="5" type="ORF">E0H45_18315</name>
</gene>
<dbReference type="PANTHER" id="PTHR43537:SF5">
    <property type="entry name" value="UXU OPERON TRANSCRIPTIONAL REGULATOR"/>
    <property type="match status" value="1"/>
</dbReference>
<keyword evidence="3" id="KW-0804">Transcription</keyword>
<dbReference type="PANTHER" id="PTHR43537">
    <property type="entry name" value="TRANSCRIPTIONAL REGULATOR, GNTR FAMILY"/>
    <property type="match status" value="1"/>
</dbReference>
<keyword evidence="6" id="KW-1185">Reference proteome</keyword>
<dbReference type="OrthoDB" id="8584262at2"/>
<dbReference type="PRINTS" id="PR00035">
    <property type="entry name" value="HTHGNTR"/>
</dbReference>
<organism evidence="5 6">
    <name type="scientific">Kribbella soli</name>
    <dbReference type="NCBI Taxonomy" id="1124743"/>
    <lineage>
        <taxon>Bacteria</taxon>
        <taxon>Bacillati</taxon>
        <taxon>Actinomycetota</taxon>
        <taxon>Actinomycetes</taxon>
        <taxon>Propionibacteriales</taxon>
        <taxon>Kribbellaceae</taxon>
        <taxon>Kribbella</taxon>
    </lineage>
</organism>
<dbReference type="InterPro" id="IPR000524">
    <property type="entry name" value="Tscrpt_reg_HTH_GntR"/>
</dbReference>
<dbReference type="GO" id="GO:0003677">
    <property type="term" value="F:DNA binding"/>
    <property type="evidence" value="ECO:0007669"/>
    <property type="project" value="UniProtKB-KW"/>
</dbReference>
<proteinExistence type="predicted"/>
<dbReference type="GO" id="GO:0003700">
    <property type="term" value="F:DNA-binding transcription factor activity"/>
    <property type="evidence" value="ECO:0007669"/>
    <property type="project" value="InterPro"/>
</dbReference>
<dbReference type="SUPFAM" id="SSF46785">
    <property type="entry name" value="Winged helix' DNA-binding domain"/>
    <property type="match status" value="1"/>
</dbReference>
<sequence length="256" mass="27753">MPDRSERLSPAQTSAEGGYRPGYEIAAERILEYIVRARLEPGDRLPTEKDLAEAVGMSRTIVREAVKILSALGRISVQMGRGIYVAEPEAALWRESLSHFLPTDLRQVEEIFEFRRFVEITTTQLAAQRATPAQVKALREAAQLTVDAAQAGDLEAFNRADAKFHGAIGDASSNMFLSASVESVQRLQRQISVIGLAGVAGGSTVVAAQQHAAIAMAIAAGDEQQAVSLMIEHVDTTLEQFKQEIHGRLFPIDGTA</sequence>
<dbReference type="Gene3D" id="1.20.120.530">
    <property type="entry name" value="GntR ligand-binding domain-like"/>
    <property type="match status" value="1"/>
</dbReference>
<dbReference type="Pfam" id="PF07729">
    <property type="entry name" value="FCD"/>
    <property type="match status" value="1"/>
</dbReference>
<keyword evidence="2" id="KW-0238">DNA-binding</keyword>
<name>A0A4R0HFD8_9ACTN</name>
<evidence type="ECO:0000313" key="5">
    <source>
        <dbReference type="EMBL" id="TCC08788.1"/>
    </source>
</evidence>
<dbReference type="InterPro" id="IPR008920">
    <property type="entry name" value="TF_FadR/GntR_C"/>
</dbReference>
<evidence type="ECO:0000313" key="6">
    <source>
        <dbReference type="Proteomes" id="UP000292346"/>
    </source>
</evidence>
<evidence type="ECO:0000256" key="2">
    <source>
        <dbReference type="ARBA" id="ARBA00023125"/>
    </source>
</evidence>
<dbReference type="PROSITE" id="PS50949">
    <property type="entry name" value="HTH_GNTR"/>
    <property type="match status" value="1"/>
</dbReference>
<feature type="domain" description="HTH gntR-type" evidence="4">
    <location>
        <begin position="20"/>
        <end position="88"/>
    </location>
</feature>
<evidence type="ECO:0000256" key="1">
    <source>
        <dbReference type="ARBA" id="ARBA00023015"/>
    </source>
</evidence>
<dbReference type="InterPro" id="IPR036390">
    <property type="entry name" value="WH_DNA-bd_sf"/>
</dbReference>
<reference evidence="5 6" key="1">
    <citation type="submission" date="2019-02" db="EMBL/GenBank/DDBJ databases">
        <title>Kribbella capetownensis sp. nov. and Kribbella speibonae sp. nov., isolated from soil.</title>
        <authorList>
            <person name="Curtis S.M."/>
            <person name="Norton I."/>
            <person name="Everest G.J."/>
            <person name="Meyers P.R."/>
        </authorList>
    </citation>
    <scope>NUCLEOTIDE SEQUENCE [LARGE SCALE GENOMIC DNA]</scope>
    <source>
        <strain evidence="5 6">KCTC 29219</strain>
    </source>
</reference>
<evidence type="ECO:0000256" key="3">
    <source>
        <dbReference type="ARBA" id="ARBA00023163"/>
    </source>
</evidence>
<dbReference type="InterPro" id="IPR036388">
    <property type="entry name" value="WH-like_DNA-bd_sf"/>
</dbReference>
<dbReference type="AlphaFoldDB" id="A0A4R0HFD8"/>
<dbReference type="CDD" id="cd07377">
    <property type="entry name" value="WHTH_GntR"/>
    <property type="match status" value="1"/>
</dbReference>
<protein>
    <submittedName>
        <fullName evidence="5">FadR family transcriptional regulator</fullName>
    </submittedName>
</protein>